<dbReference type="EMBL" id="MU275993">
    <property type="protein sequence ID" value="KAI0044138.1"/>
    <property type="molecule type" value="Genomic_DNA"/>
</dbReference>
<reference evidence="1" key="2">
    <citation type="journal article" date="2022" name="New Phytol.">
        <title>Evolutionary transition to the ectomycorrhizal habit in the genomes of a hyperdiverse lineage of mushroom-forming fungi.</title>
        <authorList>
            <person name="Looney B."/>
            <person name="Miyauchi S."/>
            <person name="Morin E."/>
            <person name="Drula E."/>
            <person name="Courty P.E."/>
            <person name="Kohler A."/>
            <person name="Kuo A."/>
            <person name="LaButti K."/>
            <person name="Pangilinan J."/>
            <person name="Lipzen A."/>
            <person name="Riley R."/>
            <person name="Andreopoulos W."/>
            <person name="He G."/>
            <person name="Johnson J."/>
            <person name="Nolan M."/>
            <person name="Tritt A."/>
            <person name="Barry K.W."/>
            <person name="Grigoriev I.V."/>
            <person name="Nagy L.G."/>
            <person name="Hibbett D."/>
            <person name="Henrissat B."/>
            <person name="Matheny P.B."/>
            <person name="Labbe J."/>
            <person name="Martin F.M."/>
        </authorList>
    </citation>
    <scope>NUCLEOTIDE SEQUENCE</scope>
    <source>
        <strain evidence="1">FP105234-sp</strain>
    </source>
</reference>
<keyword evidence="2" id="KW-1185">Reference proteome</keyword>
<evidence type="ECO:0000313" key="1">
    <source>
        <dbReference type="EMBL" id="KAI0044138.1"/>
    </source>
</evidence>
<dbReference type="Proteomes" id="UP000814033">
    <property type="component" value="Unassembled WGS sequence"/>
</dbReference>
<name>A0ACB8RKV1_9AGAM</name>
<comment type="caution">
    <text evidence="1">The sequence shown here is derived from an EMBL/GenBank/DDBJ whole genome shotgun (WGS) entry which is preliminary data.</text>
</comment>
<sequence length="528" mass="57848">MASTTTTSPGTKTQILVIGGGPSGSYAATLLARDGYEVTVLERDVFPRYHVGETLLPSASAFLSLIEADKLVVKHGFTMKPGAAVKLNQYSQEGYTDFLSIDKDNLSWNVVRSEFDDLLLKYAGKSGVHVHEGVKVGKINFDGERPVAAEWSTKDGRSGTINFEWLIDASGRAGIISTQYLHNRTFNKSLKNMAVWGYWTNGGVYAPGTNRENAPWFEALTDESGWSWYIPLHDGTASVGFVTSDEASVAKRREARERCEGTDKSPLTEHYLDLVKLAPGLQELLKNATNVKEVRAGSDWSYNASKYSGDHFRIIGDAGAFIDPFFSSGIHLALGGALSAACTIAASIRGQCTEKEATDFFDIKVGTSYTRFLVLVLGVYKQVRAQKEPVMQDLNEGNFDRAFSLLRPVLQGAGEVGKELTEDEIQKALDFCGGLLNPATPEMYKSVGARIDPSLMRSDGPVMLPDEVAEKFGKQDEEMMHILHSVNARKPLHATMFDTKKQFSNEVFEGFVTTCDRGNLGLKKVTSG</sequence>
<reference evidence="1" key="1">
    <citation type="submission" date="2021-02" db="EMBL/GenBank/DDBJ databases">
        <authorList>
            <consortium name="DOE Joint Genome Institute"/>
            <person name="Ahrendt S."/>
            <person name="Looney B.P."/>
            <person name="Miyauchi S."/>
            <person name="Morin E."/>
            <person name="Drula E."/>
            <person name="Courty P.E."/>
            <person name="Chicoki N."/>
            <person name="Fauchery L."/>
            <person name="Kohler A."/>
            <person name="Kuo A."/>
            <person name="Labutti K."/>
            <person name="Pangilinan J."/>
            <person name="Lipzen A."/>
            <person name="Riley R."/>
            <person name="Andreopoulos W."/>
            <person name="He G."/>
            <person name="Johnson J."/>
            <person name="Barry K.W."/>
            <person name="Grigoriev I.V."/>
            <person name="Nagy L."/>
            <person name="Hibbett D."/>
            <person name="Henrissat B."/>
            <person name="Matheny P.B."/>
            <person name="Labbe J."/>
            <person name="Martin F."/>
        </authorList>
    </citation>
    <scope>NUCLEOTIDE SEQUENCE</scope>
    <source>
        <strain evidence="1">FP105234-sp</strain>
    </source>
</reference>
<accession>A0ACB8RKV1</accession>
<proteinExistence type="predicted"/>
<evidence type="ECO:0000313" key="2">
    <source>
        <dbReference type="Proteomes" id="UP000814033"/>
    </source>
</evidence>
<gene>
    <name evidence="1" type="ORF">FA95DRAFT_1583890</name>
</gene>
<organism evidence="1 2">
    <name type="scientific">Auriscalpium vulgare</name>
    <dbReference type="NCBI Taxonomy" id="40419"/>
    <lineage>
        <taxon>Eukaryota</taxon>
        <taxon>Fungi</taxon>
        <taxon>Dikarya</taxon>
        <taxon>Basidiomycota</taxon>
        <taxon>Agaricomycotina</taxon>
        <taxon>Agaricomycetes</taxon>
        <taxon>Russulales</taxon>
        <taxon>Auriscalpiaceae</taxon>
        <taxon>Auriscalpium</taxon>
    </lineage>
</organism>
<protein>
    <submittedName>
        <fullName evidence="1">FAD/NAD-P-binding domain-containing protein</fullName>
    </submittedName>
</protein>